<dbReference type="InterPro" id="IPR011527">
    <property type="entry name" value="ABC1_TM_dom"/>
</dbReference>
<keyword evidence="7 9" id="KW-1133">Transmembrane helix</keyword>
<gene>
    <name evidence="12" type="ORF">A2008_08460</name>
</gene>
<dbReference type="Pfam" id="PF00664">
    <property type="entry name" value="ABC_membrane"/>
    <property type="match status" value="1"/>
</dbReference>
<keyword evidence="5" id="KW-0547">Nucleotide-binding</keyword>
<dbReference type="Gene3D" id="1.20.1560.10">
    <property type="entry name" value="ABC transporter type 1, transmembrane domain"/>
    <property type="match status" value="1"/>
</dbReference>
<feature type="domain" description="ABC transporter" evidence="10">
    <location>
        <begin position="749"/>
        <end position="981"/>
    </location>
</feature>
<feature type="transmembrane region" description="Helical" evidence="9">
    <location>
        <begin position="433"/>
        <end position="458"/>
    </location>
</feature>
<evidence type="ECO:0000313" key="12">
    <source>
        <dbReference type="EMBL" id="OGM03679.1"/>
    </source>
</evidence>
<dbReference type="PROSITE" id="PS50893">
    <property type="entry name" value="ABC_TRANSPORTER_2"/>
    <property type="match status" value="1"/>
</dbReference>
<evidence type="ECO:0000256" key="2">
    <source>
        <dbReference type="ARBA" id="ARBA00022448"/>
    </source>
</evidence>
<keyword evidence="3" id="KW-1003">Cell membrane</keyword>
<keyword evidence="2" id="KW-0813">Transport</keyword>
<dbReference type="GO" id="GO:0016887">
    <property type="term" value="F:ATP hydrolysis activity"/>
    <property type="evidence" value="ECO:0007669"/>
    <property type="project" value="InterPro"/>
</dbReference>
<evidence type="ECO:0000313" key="13">
    <source>
        <dbReference type="Proteomes" id="UP000178735"/>
    </source>
</evidence>
<evidence type="ECO:0000256" key="5">
    <source>
        <dbReference type="ARBA" id="ARBA00022741"/>
    </source>
</evidence>
<evidence type="ECO:0000256" key="7">
    <source>
        <dbReference type="ARBA" id="ARBA00022989"/>
    </source>
</evidence>
<dbReference type="GO" id="GO:0005524">
    <property type="term" value="F:ATP binding"/>
    <property type="evidence" value="ECO:0007669"/>
    <property type="project" value="UniProtKB-KW"/>
</dbReference>
<dbReference type="PANTHER" id="PTHR24221:SF654">
    <property type="entry name" value="ATP-BINDING CASSETTE SUB-FAMILY B MEMBER 6"/>
    <property type="match status" value="1"/>
</dbReference>
<dbReference type="Pfam" id="PF00005">
    <property type="entry name" value="ABC_tran"/>
    <property type="match status" value="1"/>
</dbReference>
<name>A0A1F7WMR3_9BACT</name>
<dbReference type="NCBIfam" id="TIGR03797">
    <property type="entry name" value="NHLM_micro_ABC2"/>
    <property type="match status" value="1"/>
</dbReference>
<dbReference type="GO" id="GO:0034040">
    <property type="term" value="F:ATPase-coupled lipid transmembrane transporter activity"/>
    <property type="evidence" value="ECO:0007669"/>
    <property type="project" value="TreeGrafter"/>
</dbReference>
<dbReference type="InterPro" id="IPR039421">
    <property type="entry name" value="Type_1_exporter"/>
</dbReference>
<evidence type="ECO:0000256" key="1">
    <source>
        <dbReference type="ARBA" id="ARBA00004651"/>
    </source>
</evidence>
<dbReference type="InterPro" id="IPR027417">
    <property type="entry name" value="P-loop_NTPase"/>
</dbReference>
<dbReference type="InterPro" id="IPR003593">
    <property type="entry name" value="AAA+_ATPase"/>
</dbReference>
<evidence type="ECO:0000256" key="4">
    <source>
        <dbReference type="ARBA" id="ARBA00022692"/>
    </source>
</evidence>
<dbReference type="SUPFAM" id="SSF90123">
    <property type="entry name" value="ABC transporter transmembrane region"/>
    <property type="match status" value="1"/>
</dbReference>
<accession>A0A1F7WMR3</accession>
<dbReference type="SUPFAM" id="SSF52540">
    <property type="entry name" value="P-loop containing nucleoside triphosphate hydrolases"/>
    <property type="match status" value="1"/>
</dbReference>
<keyword evidence="6" id="KW-0067">ATP-binding</keyword>
<dbReference type="PANTHER" id="PTHR24221">
    <property type="entry name" value="ATP-BINDING CASSETTE SUB-FAMILY B"/>
    <property type="match status" value="1"/>
</dbReference>
<keyword evidence="8 9" id="KW-0472">Membrane</keyword>
<dbReference type="InterPro" id="IPR036640">
    <property type="entry name" value="ABC1_TM_sf"/>
</dbReference>
<dbReference type="InterPro" id="IPR022515">
    <property type="entry name" value="NHPM_micro_ABC2"/>
</dbReference>
<feature type="transmembrane region" description="Helical" evidence="9">
    <location>
        <begin position="662"/>
        <end position="680"/>
    </location>
</feature>
<dbReference type="Proteomes" id="UP000178735">
    <property type="component" value="Unassembled WGS sequence"/>
</dbReference>
<comment type="caution">
    <text evidence="12">The sequence shown here is derived from an EMBL/GenBank/DDBJ whole genome shotgun (WGS) entry which is preliminary data.</text>
</comment>
<evidence type="ECO:0000256" key="3">
    <source>
        <dbReference type="ARBA" id="ARBA00022475"/>
    </source>
</evidence>
<dbReference type="EMBL" id="MGFH01000158">
    <property type="protein sequence ID" value="OGM03679.1"/>
    <property type="molecule type" value="Genomic_DNA"/>
</dbReference>
<feature type="transmembrane region" description="Helical" evidence="9">
    <location>
        <begin position="572"/>
        <end position="593"/>
    </location>
</feature>
<dbReference type="PROSITE" id="PS00211">
    <property type="entry name" value="ABC_TRANSPORTER_1"/>
    <property type="match status" value="1"/>
</dbReference>
<dbReference type="InterPro" id="IPR003439">
    <property type="entry name" value="ABC_transporter-like_ATP-bd"/>
</dbReference>
<dbReference type="FunFam" id="3.40.50.300:FF:000299">
    <property type="entry name" value="ABC transporter ATP-binding protein/permease"/>
    <property type="match status" value="1"/>
</dbReference>
<evidence type="ECO:0000259" key="11">
    <source>
        <dbReference type="PROSITE" id="PS50929"/>
    </source>
</evidence>
<evidence type="ECO:0000256" key="8">
    <source>
        <dbReference type="ARBA" id="ARBA00023136"/>
    </source>
</evidence>
<comment type="subcellular location">
    <subcellularLocation>
        <location evidence="1">Cell membrane</location>
        <topology evidence="1">Multi-pass membrane protein</topology>
    </subcellularLocation>
</comment>
<keyword evidence="4 9" id="KW-0812">Transmembrane</keyword>
<sequence length="983" mass="106717">MIECVMRGEGDKLNISDALTAAGVTVELSSNRPAAVSDINYCYIALSESIDVFLVKMKDGEPAGIRNFIFQAKKGDVIFPAVKKAGAEEFMFLISGVPGSLALKVGVDAFLELCGGSGSEPDGCAAAAAVVSSWSGALAVAVAAAHLSKKETVYARPGKFPLKKGEILCSSGFSIVKFNSGSAAPFGYSNFTAGPPAGYLLFPKHLWLEAAEDCEVETVDSGEFFAGIFTRVNVESFGALMLDCLVSYFGSKKAAEAERLAEKDKMDGSFMRASMAAFLSVMNIGGGEAAGYYKYEDPLLCACHIIGEKMGQKIIPPPPGAAGNYEVCINEIARSSNIKVRQVVLKDEWWHTDAGPLLAFLEEGGSPVALLPVSPSGYKMIDPAKKTEEALTAKKAERIKLSAYTFYKPFPARPLGVLDILKICGFAVWKRDLVFLVLMGLLIGVLNLATPYATGMIFDVIIPGSEKTQLAQLAMGLIICSVSVFLFQTARSVSTLRLEGKMDYVVQAAVWDRLLSLPATFFRNYNSGDLAVRAMGVNQIRSVLSGTVLSTVMSGFFSCLYLALLFYYNYKLAFFAVGLIFISISFTLVCGYFKTRYMKAGVEAGGKMSGMCFQLINGLSKFKIAGAERRAFYMWAQKFAELKKISMDSAFFEITLQTFNSFYQILCSMVLFYLMIHYSAGQAAALSTGGFMSFYSAYSSLMGSLIGLSSAFLVILQVLPVYERTRPILETVPEFDETKASVGELKGSIELSNVSFRYKKDTPLVLDRVNISIKPGEFVALVGSSGSGKSTILRMLLGFETPESGMVFYDNHDLSKVDVKSVRRQAGVVLQNGRLLAGDIFTNIVGSYNLTIDDAWEAARMAGFDRDIESMPMGMYTVVSEGGSTLSGGQRQRLLISRALVNKPRIIFFDEATSALDNATQSVVSRSLENLKSTRVIIAHRLSTVIRADKIYVIDKGKVVESGNFDELMAVGGLFTELAKRQM</sequence>
<feature type="transmembrane region" description="Helical" evidence="9">
    <location>
        <begin position="543"/>
        <end position="566"/>
    </location>
</feature>
<protein>
    <submittedName>
        <fullName evidence="12">NHLP bacteriocin export ABC transporter permease/ATPase subunit</fullName>
    </submittedName>
</protein>
<organism evidence="12 13">
    <name type="scientific">Candidatus Wallbacteria bacterium GWC2_49_35</name>
    <dbReference type="NCBI Taxonomy" id="1817813"/>
    <lineage>
        <taxon>Bacteria</taxon>
        <taxon>Candidatus Walliibacteriota</taxon>
    </lineage>
</organism>
<dbReference type="Gene3D" id="3.40.50.300">
    <property type="entry name" value="P-loop containing nucleotide triphosphate hydrolases"/>
    <property type="match status" value="1"/>
</dbReference>
<dbReference type="STRING" id="1817813.A2008_08460"/>
<reference evidence="12 13" key="1">
    <citation type="journal article" date="2016" name="Nat. Commun.">
        <title>Thousands of microbial genomes shed light on interconnected biogeochemical processes in an aquifer system.</title>
        <authorList>
            <person name="Anantharaman K."/>
            <person name="Brown C.T."/>
            <person name="Hug L.A."/>
            <person name="Sharon I."/>
            <person name="Castelle C.J."/>
            <person name="Probst A.J."/>
            <person name="Thomas B.C."/>
            <person name="Singh A."/>
            <person name="Wilkins M.J."/>
            <person name="Karaoz U."/>
            <person name="Brodie E.L."/>
            <person name="Williams K.H."/>
            <person name="Hubbard S.S."/>
            <person name="Banfield J.F."/>
        </authorList>
    </citation>
    <scope>NUCLEOTIDE SEQUENCE [LARGE SCALE GENOMIC DNA]</scope>
</reference>
<proteinExistence type="predicted"/>
<evidence type="ECO:0000259" key="10">
    <source>
        <dbReference type="PROSITE" id="PS50893"/>
    </source>
</evidence>
<dbReference type="PROSITE" id="PS50929">
    <property type="entry name" value="ABC_TM1F"/>
    <property type="match status" value="1"/>
</dbReference>
<dbReference type="GO" id="GO:0140359">
    <property type="term" value="F:ABC-type transporter activity"/>
    <property type="evidence" value="ECO:0007669"/>
    <property type="project" value="InterPro"/>
</dbReference>
<dbReference type="GO" id="GO:0005886">
    <property type="term" value="C:plasma membrane"/>
    <property type="evidence" value="ECO:0007669"/>
    <property type="project" value="UniProtKB-SubCell"/>
</dbReference>
<evidence type="ECO:0000256" key="6">
    <source>
        <dbReference type="ARBA" id="ARBA00022840"/>
    </source>
</evidence>
<dbReference type="SMART" id="SM00382">
    <property type="entry name" value="AAA"/>
    <property type="match status" value="1"/>
</dbReference>
<feature type="domain" description="ABC transmembrane type-1" evidence="11">
    <location>
        <begin position="434"/>
        <end position="717"/>
    </location>
</feature>
<feature type="transmembrane region" description="Helical" evidence="9">
    <location>
        <begin position="470"/>
        <end position="487"/>
    </location>
</feature>
<evidence type="ECO:0000256" key="9">
    <source>
        <dbReference type="SAM" id="Phobius"/>
    </source>
</evidence>
<dbReference type="AlphaFoldDB" id="A0A1F7WMR3"/>
<feature type="transmembrane region" description="Helical" evidence="9">
    <location>
        <begin position="700"/>
        <end position="719"/>
    </location>
</feature>
<dbReference type="InterPro" id="IPR017871">
    <property type="entry name" value="ABC_transporter-like_CS"/>
</dbReference>